<comment type="caution">
    <text evidence="1">The sequence shown here is derived from an EMBL/GenBank/DDBJ whole genome shotgun (WGS) entry which is preliminary data.</text>
</comment>
<protein>
    <submittedName>
        <fullName evidence="1">Uncharacterized protein</fullName>
    </submittedName>
</protein>
<dbReference type="EMBL" id="NMUH01008960">
    <property type="protein sequence ID" value="MQM19499.1"/>
    <property type="molecule type" value="Genomic_DNA"/>
</dbReference>
<sequence length="127" mass="14677">MLMMSRTTEIVHDARVDQEQWKKAIQTWTLTDWKFKTNGSTLNRGDLFLKTRVKKNGLPVNEDTATVIISMLGRKVKLCDMYRRPIAGGIVMAEEMSKIVMGKKLGEEYLEISVLIAFTWKKRLNLK</sequence>
<reference evidence="1" key="1">
    <citation type="submission" date="2017-07" db="EMBL/GenBank/DDBJ databases">
        <title>Taro Niue Genome Assembly and Annotation.</title>
        <authorList>
            <person name="Atibalentja N."/>
            <person name="Keating K."/>
            <person name="Fields C.J."/>
        </authorList>
    </citation>
    <scope>NUCLEOTIDE SEQUENCE</scope>
    <source>
        <strain evidence="1">Niue_2</strain>
        <tissue evidence="1">Leaf</tissue>
    </source>
</reference>
<keyword evidence="2" id="KW-1185">Reference proteome</keyword>
<proteinExistence type="predicted"/>
<dbReference type="OrthoDB" id="1931453at2759"/>
<gene>
    <name evidence="1" type="ORF">Taro_052504</name>
</gene>
<name>A0A843XIT5_COLES</name>
<organism evidence="1 2">
    <name type="scientific">Colocasia esculenta</name>
    <name type="common">Wild taro</name>
    <name type="synonym">Arum esculentum</name>
    <dbReference type="NCBI Taxonomy" id="4460"/>
    <lineage>
        <taxon>Eukaryota</taxon>
        <taxon>Viridiplantae</taxon>
        <taxon>Streptophyta</taxon>
        <taxon>Embryophyta</taxon>
        <taxon>Tracheophyta</taxon>
        <taxon>Spermatophyta</taxon>
        <taxon>Magnoliopsida</taxon>
        <taxon>Liliopsida</taxon>
        <taxon>Araceae</taxon>
        <taxon>Aroideae</taxon>
        <taxon>Colocasieae</taxon>
        <taxon>Colocasia</taxon>
    </lineage>
</organism>
<dbReference type="Proteomes" id="UP000652761">
    <property type="component" value="Unassembled WGS sequence"/>
</dbReference>
<evidence type="ECO:0000313" key="2">
    <source>
        <dbReference type="Proteomes" id="UP000652761"/>
    </source>
</evidence>
<dbReference type="AlphaFoldDB" id="A0A843XIT5"/>
<evidence type="ECO:0000313" key="1">
    <source>
        <dbReference type="EMBL" id="MQM19499.1"/>
    </source>
</evidence>
<accession>A0A843XIT5</accession>